<evidence type="ECO:0000313" key="3">
    <source>
        <dbReference type="Proteomes" id="UP001595824"/>
    </source>
</evidence>
<feature type="compositionally biased region" description="Low complexity" evidence="1">
    <location>
        <begin position="16"/>
        <end position="39"/>
    </location>
</feature>
<accession>A0ABV8TFV3</accession>
<organism evidence="2 3">
    <name type="scientific">Streptomyces andamanensis</name>
    <dbReference type="NCBI Taxonomy" id="1565035"/>
    <lineage>
        <taxon>Bacteria</taxon>
        <taxon>Bacillati</taxon>
        <taxon>Actinomycetota</taxon>
        <taxon>Actinomycetes</taxon>
        <taxon>Kitasatosporales</taxon>
        <taxon>Streptomycetaceae</taxon>
        <taxon>Streptomyces</taxon>
    </lineage>
</organism>
<dbReference type="RefSeq" id="WP_381739827.1">
    <property type="nucleotide sequence ID" value="NZ_JBHSDP010000015.1"/>
</dbReference>
<evidence type="ECO:0000313" key="2">
    <source>
        <dbReference type="EMBL" id="MFC4329359.1"/>
    </source>
</evidence>
<dbReference type="EMBL" id="JBHSDP010000015">
    <property type="protein sequence ID" value="MFC4329359.1"/>
    <property type="molecule type" value="Genomic_DNA"/>
</dbReference>
<feature type="region of interest" description="Disordered" evidence="1">
    <location>
        <begin position="1"/>
        <end position="60"/>
    </location>
</feature>
<protein>
    <submittedName>
        <fullName evidence="2">Uncharacterized protein</fullName>
    </submittedName>
</protein>
<feature type="region of interest" description="Disordered" evidence="1">
    <location>
        <begin position="174"/>
        <end position="217"/>
    </location>
</feature>
<sequence>MASATAADGGGFVRNPDPNSAPSSRPAAGPALKATAAAASRPVSGKNPSAGPGKKDASGVWQVSTPKVKLSNTVTNADGGTANLTFEVWTADSAGNAKTQVKISDNQYGVLVSDFVKSGATASVSVGAGRLTPNTDYVFHTSAYAKESGLYETSWSPWARFRVRMPVDLALPAPNASAANPDQTAQPYTDTLAPASPWQTASGTSRTPSAALGTSGTHCTTSSGGVKVCGSAEPYDGRNFTLHRAAGARQQAAAQASLVSGCDPAAPRKGLWTTRFEECSSFTMAWEATLNDAPVGTVKALVVNERKLDPKSGNITERINVTDVDVPATIPAFTLDAPKIDCEPSGNCGVQNVSGWTGAAAWVPGDHHSVSADASYLWAPDLSGPNTSKPQVMKLGVAVALQGNPKIPGQTVQTTPAVFMDVAGGDLENGGAPDQIRCDNTKIVSKVPTTGCVFHNYVPTYTFNAAKYPQASSHAWLIQHKLSNHPGSKADSKPLYFLPDGDISGNRTVICPTGWAAANGDTSALNGATDKELNCDEFAFNATYNSGGMPSLAGGLNPVGSGDACVQTLASKQGGTVHLFNIDGHTPTWKEVCGRSAISGNDNSGSMAAFGSFNANQRLLDRDPYWLDTNVRAACSEDSATAVQCTMTANNQ</sequence>
<gene>
    <name evidence="2" type="ORF">ACFPC0_16420</name>
</gene>
<comment type="caution">
    <text evidence="2">The sequence shown here is derived from an EMBL/GenBank/DDBJ whole genome shotgun (WGS) entry which is preliminary data.</text>
</comment>
<dbReference type="Proteomes" id="UP001595824">
    <property type="component" value="Unassembled WGS sequence"/>
</dbReference>
<keyword evidence="3" id="KW-1185">Reference proteome</keyword>
<name>A0ABV8TFV3_9ACTN</name>
<proteinExistence type="predicted"/>
<evidence type="ECO:0000256" key="1">
    <source>
        <dbReference type="SAM" id="MobiDB-lite"/>
    </source>
</evidence>
<feature type="compositionally biased region" description="Polar residues" evidence="1">
    <location>
        <begin position="197"/>
        <end position="208"/>
    </location>
</feature>
<reference evidence="3" key="1">
    <citation type="journal article" date="2019" name="Int. J. Syst. Evol. Microbiol.">
        <title>The Global Catalogue of Microorganisms (GCM) 10K type strain sequencing project: providing services to taxonomists for standard genome sequencing and annotation.</title>
        <authorList>
            <consortium name="The Broad Institute Genomics Platform"/>
            <consortium name="The Broad Institute Genome Sequencing Center for Infectious Disease"/>
            <person name="Wu L."/>
            <person name="Ma J."/>
        </authorList>
    </citation>
    <scope>NUCLEOTIDE SEQUENCE [LARGE SCALE GENOMIC DNA]</scope>
    <source>
        <strain evidence="3">PCU 347</strain>
    </source>
</reference>